<dbReference type="EMBL" id="JAGILA010000001">
    <property type="protein sequence ID" value="MBP2233835.1"/>
    <property type="molecule type" value="Genomic_DNA"/>
</dbReference>
<reference evidence="1 2" key="1">
    <citation type="submission" date="2021-03" db="EMBL/GenBank/DDBJ databases">
        <title>Genomic Encyclopedia of Type Strains, Phase IV (KMG-IV): sequencing the most valuable type-strain genomes for metagenomic binning, comparative biology and taxonomic classification.</title>
        <authorList>
            <person name="Goeker M."/>
        </authorList>
    </citation>
    <scope>NUCLEOTIDE SEQUENCE [LARGE SCALE GENOMIC DNA]</scope>
    <source>
        <strain evidence="1 2">DSM 13372</strain>
    </source>
</reference>
<comment type="caution">
    <text evidence="1">The sequence shown here is derived from an EMBL/GenBank/DDBJ whole genome shotgun (WGS) entry which is preliminary data.</text>
</comment>
<proteinExistence type="predicted"/>
<dbReference type="Proteomes" id="UP000730739">
    <property type="component" value="Unassembled WGS sequence"/>
</dbReference>
<keyword evidence="2" id="KW-1185">Reference proteome</keyword>
<gene>
    <name evidence="1" type="ORF">J2Z31_000325</name>
</gene>
<sequence length="169" mass="18741">MHAAAAEPAFEPLIRLEMEMETFLSDWQHCDYLSSFLARMISHNRTDPVRHANFFSSALNELLEVSFRGGSSGGRIGCTVYRQGELERVKLSFPCPPGQHDFYREAVSKTRKGDAYARYLDAVSTALAPTREIVLLDLAINFEAEISLEEEASSSITLVVDLPLGGIVS</sequence>
<evidence type="ECO:0008006" key="3">
    <source>
        <dbReference type="Google" id="ProtNLM"/>
    </source>
</evidence>
<evidence type="ECO:0000313" key="2">
    <source>
        <dbReference type="Proteomes" id="UP000730739"/>
    </source>
</evidence>
<organism evidence="1 2">
    <name type="scientific">Sinorhizobium kostiense</name>
    <dbReference type="NCBI Taxonomy" id="76747"/>
    <lineage>
        <taxon>Bacteria</taxon>
        <taxon>Pseudomonadati</taxon>
        <taxon>Pseudomonadota</taxon>
        <taxon>Alphaproteobacteria</taxon>
        <taxon>Hyphomicrobiales</taxon>
        <taxon>Rhizobiaceae</taxon>
        <taxon>Sinorhizobium/Ensifer group</taxon>
        <taxon>Sinorhizobium</taxon>
    </lineage>
</organism>
<accession>A0ABS4QV07</accession>
<protein>
    <recommendedName>
        <fullName evidence="3">Ubiquinone biosynthesis methyltransferase UbiE</fullName>
    </recommendedName>
</protein>
<evidence type="ECO:0000313" key="1">
    <source>
        <dbReference type="EMBL" id="MBP2233835.1"/>
    </source>
</evidence>
<dbReference type="RefSeq" id="WP_209600122.1">
    <property type="nucleotide sequence ID" value="NZ_JAGILA010000001.1"/>
</dbReference>
<name>A0ABS4QV07_9HYPH</name>